<feature type="transmembrane region" description="Helical" evidence="6">
    <location>
        <begin position="88"/>
        <end position="109"/>
    </location>
</feature>
<evidence type="ECO:0000256" key="2">
    <source>
        <dbReference type="ARBA" id="ARBA00022475"/>
    </source>
</evidence>
<evidence type="ECO:0000313" key="8">
    <source>
        <dbReference type="Proteomes" id="UP000094472"/>
    </source>
</evidence>
<dbReference type="PANTHER" id="PTHR30250">
    <property type="entry name" value="PST FAMILY PREDICTED COLANIC ACID TRANSPORTER"/>
    <property type="match status" value="1"/>
</dbReference>
<name>A0A1E3W5L0_9HYPH</name>
<feature type="transmembrane region" description="Helical" evidence="6">
    <location>
        <begin position="361"/>
        <end position="380"/>
    </location>
</feature>
<keyword evidence="3 6" id="KW-0812">Transmembrane</keyword>
<dbReference type="PANTHER" id="PTHR30250:SF31">
    <property type="entry name" value="INNER MEMBRANE PROTEIN YGHQ"/>
    <property type="match status" value="1"/>
</dbReference>
<keyword evidence="8" id="KW-1185">Reference proteome</keyword>
<dbReference type="EMBL" id="LPWF01000010">
    <property type="protein sequence ID" value="ODS01010.1"/>
    <property type="molecule type" value="Genomic_DNA"/>
</dbReference>
<evidence type="ECO:0000256" key="1">
    <source>
        <dbReference type="ARBA" id="ARBA00004651"/>
    </source>
</evidence>
<feature type="transmembrane region" description="Helical" evidence="6">
    <location>
        <begin position="328"/>
        <end position="349"/>
    </location>
</feature>
<feature type="transmembrane region" description="Helical" evidence="6">
    <location>
        <begin position="12"/>
        <end position="34"/>
    </location>
</feature>
<evidence type="ECO:0000256" key="5">
    <source>
        <dbReference type="ARBA" id="ARBA00023136"/>
    </source>
</evidence>
<dbReference type="AlphaFoldDB" id="A0A1E3W5L0"/>
<evidence type="ECO:0008006" key="9">
    <source>
        <dbReference type="Google" id="ProtNLM"/>
    </source>
</evidence>
<comment type="subcellular location">
    <subcellularLocation>
        <location evidence="1">Cell membrane</location>
        <topology evidence="1">Multi-pass membrane protein</topology>
    </subcellularLocation>
</comment>
<keyword evidence="5 6" id="KW-0472">Membrane</keyword>
<evidence type="ECO:0000313" key="7">
    <source>
        <dbReference type="EMBL" id="ODS01010.1"/>
    </source>
</evidence>
<organism evidence="7 8">
    <name type="scientific">Methyloceanibacter superfactus</name>
    <dbReference type="NCBI Taxonomy" id="1774969"/>
    <lineage>
        <taxon>Bacteria</taxon>
        <taxon>Pseudomonadati</taxon>
        <taxon>Pseudomonadota</taxon>
        <taxon>Alphaproteobacteria</taxon>
        <taxon>Hyphomicrobiales</taxon>
        <taxon>Hyphomicrobiaceae</taxon>
        <taxon>Methyloceanibacter</taxon>
    </lineage>
</organism>
<gene>
    <name evidence="7" type="ORF">AUC69_07385</name>
</gene>
<feature type="transmembrane region" description="Helical" evidence="6">
    <location>
        <begin position="422"/>
        <end position="440"/>
    </location>
</feature>
<feature type="transmembrane region" description="Helical" evidence="6">
    <location>
        <begin position="153"/>
        <end position="171"/>
    </location>
</feature>
<sequence length="491" mass="51933">MSGNKSGQLGRNAAVYGGALLLPRLAAFVALIVFSRLLTPAEYGYFALFVISAELMNMVLFNWIRLAFLRLYPEHEAQGRLSLLRRTCLAMTGVAMLLSVPVALAMALVATPERWFAFAVLLVSMNFANGIVRLRLSELQAEERSRGYFSIEVARAVLSLALSLVLVEVMGAHFEALSIGFTAANVGVALVCLMPFARDLTRLSLDRVLVKSIISYAGPIVPITVLESLIPLTERYIIQFVAGPAAVGVYAATQNLVQQPINMLVSAVALAAFPIIMRSAEVDGNGGAQARMREVGSLILALGLPAVVGIIMLRSEIASVILGEEFRAQAVMLMPFVAVTALLTNLKYHYFDMAFHVTRRLLVQVATLLPATLLTAPLIYVSLKIWGLPGAAAGACLAFTASLAASWLAGRRLLAIPHAFGEIGRIGAATAVMAGVIAAIGPLPGIAGLIVLIAAGGTAYAVTAVALNALNLRVTLLASLGRLSSRAVEAS</sequence>
<accession>A0A1E3W5L0</accession>
<dbReference type="Proteomes" id="UP000094472">
    <property type="component" value="Unassembled WGS sequence"/>
</dbReference>
<feature type="transmembrane region" description="Helical" evidence="6">
    <location>
        <begin position="177"/>
        <end position="197"/>
    </location>
</feature>
<keyword evidence="4 6" id="KW-1133">Transmembrane helix</keyword>
<reference evidence="7 8" key="1">
    <citation type="journal article" date="2016" name="Environ. Microbiol.">
        <title>New Methyloceanibacter diversity from North Sea sediments includes methanotroph containing solely the soluble methane monooxygenase.</title>
        <authorList>
            <person name="Vekeman B."/>
            <person name="Kerckhof F.M."/>
            <person name="Cremers G."/>
            <person name="de Vos P."/>
            <person name="Vandamme P."/>
            <person name="Boon N."/>
            <person name="Op den Camp H.J."/>
            <person name="Heylen K."/>
        </authorList>
    </citation>
    <scope>NUCLEOTIDE SEQUENCE [LARGE SCALE GENOMIC DNA]</scope>
    <source>
        <strain evidence="7 8">R-67175</strain>
    </source>
</reference>
<comment type="caution">
    <text evidence="7">The sequence shown here is derived from an EMBL/GenBank/DDBJ whole genome shotgun (WGS) entry which is preliminary data.</text>
</comment>
<dbReference type="GO" id="GO:0005886">
    <property type="term" value="C:plasma membrane"/>
    <property type="evidence" value="ECO:0007669"/>
    <property type="project" value="UniProtKB-SubCell"/>
</dbReference>
<dbReference type="STRING" id="1774969.AUC69_07385"/>
<dbReference type="Pfam" id="PF13440">
    <property type="entry name" value="Polysacc_synt_3"/>
    <property type="match status" value="1"/>
</dbReference>
<feature type="transmembrane region" description="Helical" evidence="6">
    <location>
        <begin position="259"/>
        <end position="277"/>
    </location>
</feature>
<feature type="transmembrane region" description="Helical" evidence="6">
    <location>
        <begin position="46"/>
        <end position="68"/>
    </location>
</feature>
<feature type="transmembrane region" description="Helical" evidence="6">
    <location>
        <begin position="298"/>
        <end position="322"/>
    </location>
</feature>
<evidence type="ECO:0000256" key="4">
    <source>
        <dbReference type="ARBA" id="ARBA00022989"/>
    </source>
</evidence>
<feature type="transmembrane region" description="Helical" evidence="6">
    <location>
        <begin position="446"/>
        <end position="470"/>
    </location>
</feature>
<protein>
    <recommendedName>
        <fullName evidence="9">Polysaccharide biosynthesis protein C-terminal domain-containing protein</fullName>
    </recommendedName>
</protein>
<proteinExistence type="predicted"/>
<dbReference type="RefSeq" id="WP_069440920.1">
    <property type="nucleotide sequence ID" value="NZ_LPWF01000010.1"/>
</dbReference>
<evidence type="ECO:0000256" key="3">
    <source>
        <dbReference type="ARBA" id="ARBA00022692"/>
    </source>
</evidence>
<evidence type="ECO:0000256" key="6">
    <source>
        <dbReference type="SAM" id="Phobius"/>
    </source>
</evidence>
<feature type="transmembrane region" description="Helical" evidence="6">
    <location>
        <begin position="386"/>
        <end position="410"/>
    </location>
</feature>
<dbReference type="OrthoDB" id="8045767at2"/>
<feature type="transmembrane region" description="Helical" evidence="6">
    <location>
        <begin position="115"/>
        <end position="132"/>
    </location>
</feature>
<keyword evidence="2" id="KW-1003">Cell membrane</keyword>
<dbReference type="InterPro" id="IPR050833">
    <property type="entry name" value="Poly_Biosynth_Transport"/>
</dbReference>